<dbReference type="AlphaFoldDB" id="A0A2N5XZZ2"/>
<proteinExistence type="predicted"/>
<evidence type="ECO:0000313" key="2">
    <source>
        <dbReference type="Proteomes" id="UP000234845"/>
    </source>
</evidence>
<gene>
    <name evidence="1" type="ORF">CWI75_14725</name>
</gene>
<comment type="caution">
    <text evidence="1">The sequence shown here is derived from an EMBL/GenBank/DDBJ whole genome shotgun (WGS) entry which is preliminary data.</text>
</comment>
<name>A0A2N5XZZ2_9GAMM</name>
<dbReference type="Proteomes" id="UP000234845">
    <property type="component" value="Unassembled WGS sequence"/>
</dbReference>
<organism evidence="1 2">
    <name type="scientific">Kineobactrum sediminis</name>
    <dbReference type="NCBI Taxonomy" id="1905677"/>
    <lineage>
        <taxon>Bacteria</taxon>
        <taxon>Pseudomonadati</taxon>
        <taxon>Pseudomonadota</taxon>
        <taxon>Gammaproteobacteria</taxon>
        <taxon>Cellvibrionales</taxon>
        <taxon>Halieaceae</taxon>
        <taxon>Kineobactrum</taxon>
    </lineage>
</organism>
<evidence type="ECO:0000313" key="1">
    <source>
        <dbReference type="EMBL" id="PLW81710.1"/>
    </source>
</evidence>
<protein>
    <submittedName>
        <fullName evidence="1">Uncharacterized protein</fullName>
    </submittedName>
</protein>
<dbReference type="EMBL" id="PKLZ01000011">
    <property type="protein sequence ID" value="PLW81710.1"/>
    <property type="molecule type" value="Genomic_DNA"/>
</dbReference>
<reference evidence="2" key="1">
    <citation type="submission" date="2017-11" db="EMBL/GenBank/DDBJ databases">
        <title>The draft genome sequence of Chromatocurvus sp. F02.</title>
        <authorList>
            <person name="Du Z.-J."/>
            <person name="Chang Y.-Q."/>
        </authorList>
    </citation>
    <scope>NUCLEOTIDE SEQUENCE [LARGE SCALE GENOMIC DNA]</scope>
    <source>
        <strain evidence="2">F02</strain>
    </source>
</reference>
<dbReference type="RefSeq" id="WP_101522274.1">
    <property type="nucleotide sequence ID" value="NZ_PKLZ01000011.1"/>
</dbReference>
<sequence>MELHLIEPRVSSLNFTIEEATELFNCHVVRKEFLGKPPEIAKIGFVAGVITLNDEVEILIKFMESIEQIGKAEFQQKYAVIDT</sequence>
<keyword evidence="2" id="KW-1185">Reference proteome</keyword>
<dbReference type="OrthoDB" id="6089612at2"/>
<accession>A0A2N5XZZ2</accession>